<dbReference type="InterPro" id="IPR036844">
    <property type="entry name" value="Hint_dom_sf"/>
</dbReference>
<name>A0A8S5LBG5_9CAUD</name>
<evidence type="ECO:0000313" key="1">
    <source>
        <dbReference type="EMBL" id="DAD67187.1"/>
    </source>
</evidence>
<proteinExistence type="predicted"/>
<dbReference type="SUPFAM" id="SSF51294">
    <property type="entry name" value="Hedgehog/intein (Hint) domain"/>
    <property type="match status" value="1"/>
</dbReference>
<dbReference type="Gene3D" id="3.10.28.10">
    <property type="entry name" value="Homing endonucleases"/>
    <property type="match status" value="1"/>
</dbReference>
<dbReference type="InterPro" id="IPR027434">
    <property type="entry name" value="Homing_endonucl"/>
</dbReference>
<organism evidence="1">
    <name type="scientific">Siphoviridae sp. ctXOZ1</name>
    <dbReference type="NCBI Taxonomy" id="2823585"/>
    <lineage>
        <taxon>Viruses</taxon>
        <taxon>Duplodnaviria</taxon>
        <taxon>Heunggongvirae</taxon>
        <taxon>Uroviricota</taxon>
        <taxon>Caudoviricetes</taxon>
    </lineage>
</organism>
<accession>A0A8S5LBG5</accession>
<sequence length="528" mass="59563">MDYPQPSRWTKGTREEFEGNIYQASEGAKKAILEPLRAVFDGPIGVHEGNHDCLDTETRAVTDQGLKYLDELTGDELVMSVDDNGNTIWEPITKVVRYPHRGKMYRFSGPSISGLVTRNHRLVGLDKRKAHWTETTPETMTADRIYAYSAGRGSQTDYPISDAEIRLAAWALTDSYYDSRYDKWALYQSGEAASTPRDLLRGLEIDFREVERFRDTTEIEGTPLKEAPKPSYEFHFKSSRLSELVPDKNTLPDWVWGMSERQVRLFVNELVVCDGTDYGRGTAKVLYICREKLREDLLVLCAANGIRANTHEYRPGHWRINLSDGYLTGIYRDSLTEEAYSGEVWCLQVPNQRFFVEREGKIHLTGNCRPRLYLEKYAPALSQTDMLNFENLLDFDGFGITRLPDFYNIAAGWITTHGHLGGIRLNQNAGMTALNGAKRIGKNIIMGHTHRAGVSSFTQGIEGQTNTITGVEVGHILNPKAVTYLRGASGNWQQGFALLEIDKNNVTPRILPVLGNKVIVDGVVFPTR</sequence>
<dbReference type="EMBL" id="BK014672">
    <property type="protein sequence ID" value="DAD67187.1"/>
    <property type="molecule type" value="Genomic_DNA"/>
</dbReference>
<reference evidence="1" key="1">
    <citation type="journal article" date="2021" name="Proc. Natl. Acad. Sci. U.S.A.">
        <title>A Catalog of Tens of Thousands of Viruses from Human Metagenomes Reveals Hidden Associations with Chronic Diseases.</title>
        <authorList>
            <person name="Tisza M.J."/>
            <person name="Buck C.B."/>
        </authorList>
    </citation>
    <scope>NUCLEOTIDE SEQUENCE</scope>
    <source>
        <strain evidence="1">CtXOZ1</strain>
    </source>
</reference>
<dbReference type="CDD" id="cd00081">
    <property type="entry name" value="Hint"/>
    <property type="match status" value="1"/>
</dbReference>
<dbReference type="SUPFAM" id="SSF56300">
    <property type="entry name" value="Metallo-dependent phosphatases"/>
    <property type="match status" value="1"/>
</dbReference>
<protein>
    <submittedName>
        <fullName evidence="1">Hint</fullName>
    </submittedName>
</protein>
<dbReference type="InterPro" id="IPR029052">
    <property type="entry name" value="Metallo-depent_PP-like"/>
</dbReference>